<evidence type="ECO:0000259" key="7">
    <source>
        <dbReference type="Pfam" id="PF02803"/>
    </source>
</evidence>
<evidence type="ECO:0000313" key="9">
    <source>
        <dbReference type="Proteomes" id="UP000697710"/>
    </source>
</evidence>
<dbReference type="FunFam" id="3.40.47.10:FF:000010">
    <property type="entry name" value="Acetyl-CoA acetyltransferase (Thiolase)"/>
    <property type="match status" value="1"/>
</dbReference>
<reference evidence="8" key="1">
    <citation type="submission" date="2020-04" db="EMBL/GenBank/DDBJ databases">
        <authorList>
            <person name="Zhang T."/>
        </authorList>
    </citation>
    <scope>NUCLEOTIDE SEQUENCE</scope>
    <source>
        <strain evidence="8">HKST-UBA01</strain>
    </source>
</reference>
<comment type="similarity">
    <text evidence="1 5">Belongs to the thiolase-like superfamily. Thiolase family.</text>
</comment>
<evidence type="ECO:0000256" key="3">
    <source>
        <dbReference type="ARBA" id="ARBA00023315"/>
    </source>
</evidence>
<feature type="domain" description="Thiolase C-terminal" evidence="7">
    <location>
        <begin position="276"/>
        <end position="384"/>
    </location>
</feature>
<evidence type="ECO:0000259" key="6">
    <source>
        <dbReference type="Pfam" id="PF00108"/>
    </source>
</evidence>
<name>A0A956LZI8_UNCEI</name>
<dbReference type="InterPro" id="IPR020613">
    <property type="entry name" value="Thiolase_CS"/>
</dbReference>
<dbReference type="InterPro" id="IPR002155">
    <property type="entry name" value="Thiolase"/>
</dbReference>
<dbReference type="PROSITE" id="PS00737">
    <property type="entry name" value="THIOLASE_2"/>
    <property type="match status" value="1"/>
</dbReference>
<dbReference type="Pfam" id="PF02803">
    <property type="entry name" value="Thiolase_C"/>
    <property type="match status" value="1"/>
</dbReference>
<dbReference type="AlphaFoldDB" id="A0A956LZI8"/>
<keyword evidence="2 5" id="KW-0808">Transferase</keyword>
<dbReference type="InterPro" id="IPR020617">
    <property type="entry name" value="Thiolase_C"/>
</dbReference>
<evidence type="ECO:0000256" key="1">
    <source>
        <dbReference type="ARBA" id="ARBA00010982"/>
    </source>
</evidence>
<feature type="active site" description="Proton acceptor" evidence="4">
    <location>
        <position position="354"/>
    </location>
</feature>
<evidence type="ECO:0000256" key="5">
    <source>
        <dbReference type="RuleBase" id="RU003557"/>
    </source>
</evidence>
<feature type="domain" description="Thiolase N-terminal" evidence="6">
    <location>
        <begin position="9"/>
        <end position="266"/>
    </location>
</feature>
<dbReference type="SUPFAM" id="SSF53901">
    <property type="entry name" value="Thiolase-like"/>
    <property type="match status" value="2"/>
</dbReference>
<dbReference type="EMBL" id="JAGQHR010000370">
    <property type="protein sequence ID" value="MCA9728394.1"/>
    <property type="molecule type" value="Genomic_DNA"/>
</dbReference>
<dbReference type="PROSITE" id="PS00098">
    <property type="entry name" value="THIOLASE_1"/>
    <property type="match status" value="1"/>
</dbReference>
<feature type="active site" description="Acyl-thioester intermediate" evidence="4">
    <location>
        <position position="93"/>
    </location>
</feature>
<evidence type="ECO:0000256" key="2">
    <source>
        <dbReference type="ARBA" id="ARBA00022679"/>
    </source>
</evidence>
<evidence type="ECO:0000256" key="4">
    <source>
        <dbReference type="PIRSR" id="PIRSR000429-1"/>
    </source>
</evidence>
<organism evidence="8 9">
    <name type="scientific">Eiseniibacteriota bacterium</name>
    <dbReference type="NCBI Taxonomy" id="2212470"/>
    <lineage>
        <taxon>Bacteria</taxon>
        <taxon>Candidatus Eiseniibacteriota</taxon>
    </lineage>
</organism>
<accession>A0A956LZI8</accession>
<dbReference type="InterPro" id="IPR020615">
    <property type="entry name" value="Thiolase_acyl_enz_int_AS"/>
</dbReference>
<dbReference type="PANTHER" id="PTHR18919">
    <property type="entry name" value="ACETYL-COA C-ACYLTRANSFERASE"/>
    <property type="match status" value="1"/>
</dbReference>
<dbReference type="GO" id="GO:0003988">
    <property type="term" value="F:acetyl-CoA C-acyltransferase activity"/>
    <property type="evidence" value="ECO:0007669"/>
    <property type="project" value="UniProtKB-ARBA"/>
</dbReference>
<feature type="active site" description="Proton acceptor" evidence="4">
    <location>
        <position position="384"/>
    </location>
</feature>
<dbReference type="InterPro" id="IPR016039">
    <property type="entry name" value="Thiolase-like"/>
</dbReference>
<protein>
    <submittedName>
        <fullName evidence="8">Acetyl-CoA C-acetyltransferase</fullName>
    </submittedName>
</protein>
<feature type="non-terminal residue" evidence="8">
    <location>
        <position position="385"/>
    </location>
</feature>
<sequence length="385" mass="40263">MAQIQDDQVYIISATRTPVGKFLGGLSSLSATDLGGIAVKEAVRRAGVPGEQVDEVLMGNVLQAGVGQAPARQAAIKGGLPDATPAMTVNMVCGSGLRAVMIAASEIRAGEAKLIVAGGMESMSNAPFLLPQARTGLRLGNGKIIDAMVHDGLWCSFQDWHMGSAAEHIAREFKVSRQAQDEFAMGSQQKAVAAMDAGKFKGEIVAVEIPQRKGDPLKMDTDEGPRRDTTLEALAGLRPAFEKDGTVTAGNAPSVNDGASALVVASGTKVKELGLRALAQITGYASGGVAPKEIFYAPVIAVRKLMEKTGKKIGDYELIEANEAFAAQALVDGNELGWDWNRVNVNGGAIALGHPIGASGSRVLTTLLYAMRDRGKQHGMATLCL</sequence>
<proteinExistence type="inferred from homology"/>
<dbReference type="Pfam" id="PF00108">
    <property type="entry name" value="Thiolase_N"/>
    <property type="match status" value="1"/>
</dbReference>
<reference evidence="8" key="2">
    <citation type="journal article" date="2021" name="Microbiome">
        <title>Successional dynamics and alternative stable states in a saline activated sludge microbial community over 9 years.</title>
        <authorList>
            <person name="Wang Y."/>
            <person name="Ye J."/>
            <person name="Ju F."/>
            <person name="Liu L."/>
            <person name="Boyd J.A."/>
            <person name="Deng Y."/>
            <person name="Parks D.H."/>
            <person name="Jiang X."/>
            <person name="Yin X."/>
            <person name="Woodcroft B.J."/>
            <person name="Tyson G.W."/>
            <person name="Hugenholtz P."/>
            <person name="Polz M.F."/>
            <person name="Zhang T."/>
        </authorList>
    </citation>
    <scope>NUCLEOTIDE SEQUENCE</scope>
    <source>
        <strain evidence="8">HKST-UBA01</strain>
    </source>
</reference>
<dbReference type="PIRSF" id="PIRSF000429">
    <property type="entry name" value="Ac-CoA_Ac_transf"/>
    <property type="match status" value="1"/>
</dbReference>
<dbReference type="PANTHER" id="PTHR18919:SF107">
    <property type="entry name" value="ACETYL-COA ACETYLTRANSFERASE, CYTOSOLIC"/>
    <property type="match status" value="1"/>
</dbReference>
<comment type="caution">
    <text evidence="8">The sequence shown here is derived from an EMBL/GenBank/DDBJ whole genome shotgun (WGS) entry which is preliminary data.</text>
</comment>
<gene>
    <name evidence="8" type="ORF">KC729_11970</name>
</gene>
<dbReference type="NCBIfam" id="TIGR01930">
    <property type="entry name" value="AcCoA-C-Actrans"/>
    <property type="match status" value="1"/>
</dbReference>
<dbReference type="CDD" id="cd00751">
    <property type="entry name" value="thiolase"/>
    <property type="match status" value="1"/>
</dbReference>
<evidence type="ECO:0000313" key="8">
    <source>
        <dbReference type="EMBL" id="MCA9728394.1"/>
    </source>
</evidence>
<keyword evidence="3 5" id="KW-0012">Acyltransferase</keyword>
<dbReference type="InterPro" id="IPR020616">
    <property type="entry name" value="Thiolase_N"/>
</dbReference>
<dbReference type="Gene3D" id="3.40.47.10">
    <property type="match status" value="2"/>
</dbReference>
<dbReference type="Proteomes" id="UP000697710">
    <property type="component" value="Unassembled WGS sequence"/>
</dbReference>